<dbReference type="PANTHER" id="PTHR23216:SF1">
    <property type="entry name" value="NUCLEOLAR AND COILED-BODY PHOSPHOPROTEIN 1"/>
    <property type="match status" value="1"/>
</dbReference>
<feature type="compositionally biased region" description="Low complexity" evidence="1">
    <location>
        <begin position="67"/>
        <end position="105"/>
    </location>
</feature>
<dbReference type="Proteomes" id="UP001194468">
    <property type="component" value="Unassembled WGS sequence"/>
</dbReference>
<evidence type="ECO:0000256" key="1">
    <source>
        <dbReference type="SAM" id="MobiDB-lite"/>
    </source>
</evidence>
<proteinExistence type="predicted"/>
<dbReference type="AlphaFoldDB" id="A0AAD4GJN0"/>
<organism evidence="3 4">
    <name type="scientific">Boletus edulis BED1</name>
    <dbReference type="NCBI Taxonomy" id="1328754"/>
    <lineage>
        <taxon>Eukaryota</taxon>
        <taxon>Fungi</taxon>
        <taxon>Dikarya</taxon>
        <taxon>Basidiomycota</taxon>
        <taxon>Agaricomycotina</taxon>
        <taxon>Agaricomycetes</taxon>
        <taxon>Agaricomycetidae</taxon>
        <taxon>Boletales</taxon>
        <taxon>Boletineae</taxon>
        <taxon>Boletaceae</taxon>
        <taxon>Boletoideae</taxon>
        <taxon>Boletus</taxon>
    </lineage>
</organism>
<gene>
    <name evidence="3" type="ORF">L210DRAFT_3757585</name>
</gene>
<sequence length="359" mass="38191">MEGNIAATYALIYHFLRQQSQGKAAEAVKKAAKPFIVLRDDLKQEGPPLEDIIKEWKTRKSTKSGDADSSSESSESSDDSSSSSEDSSGAGSSSEDTSGSGSEGNDTSDSDDSDEGIKAKELPTKSAAERDTSVTLSSAGENAREATKIVIQIPEKKATQDESEGSESDSSDSDSSSKSSDAETSSSSSDSSSSSESSDEDEANANEKAPQNKVTTSEDESSSSSESSSDSESEQEEDVHVTKKRKTSESGAAVTTAVASGSEQIARPSAGPSQRRGKSPPKMKERFQRVKAENLAPELFLDNGYKARGGASSDYGERAHRDLIVTRGAGFRKEKNKKKRGSYRGGEITMENRSIKFDF</sequence>
<dbReference type="InterPro" id="IPR039191">
    <property type="entry name" value="Nopp140-like"/>
</dbReference>
<protein>
    <submittedName>
        <fullName evidence="3">SRP40, C-terminal domain-containing protein</fullName>
    </submittedName>
</protein>
<name>A0AAD4GJN0_BOLED</name>
<dbReference type="InterPro" id="IPR007718">
    <property type="entry name" value="Srp40_C"/>
</dbReference>
<feature type="compositionally biased region" description="Acidic residues" evidence="1">
    <location>
        <begin position="161"/>
        <end position="172"/>
    </location>
</feature>
<keyword evidence="4" id="KW-1185">Reference proteome</keyword>
<dbReference type="GO" id="GO:0005654">
    <property type="term" value="C:nucleoplasm"/>
    <property type="evidence" value="ECO:0007669"/>
    <property type="project" value="TreeGrafter"/>
</dbReference>
<reference evidence="3" key="1">
    <citation type="submission" date="2019-10" db="EMBL/GenBank/DDBJ databases">
        <authorList>
            <consortium name="DOE Joint Genome Institute"/>
            <person name="Kuo A."/>
            <person name="Miyauchi S."/>
            <person name="Kiss E."/>
            <person name="Drula E."/>
            <person name="Kohler A."/>
            <person name="Sanchez-Garcia M."/>
            <person name="Andreopoulos B."/>
            <person name="Barry K.W."/>
            <person name="Bonito G."/>
            <person name="Buee M."/>
            <person name="Carver A."/>
            <person name="Chen C."/>
            <person name="Cichocki N."/>
            <person name="Clum A."/>
            <person name="Culley D."/>
            <person name="Crous P.W."/>
            <person name="Fauchery L."/>
            <person name="Girlanda M."/>
            <person name="Hayes R."/>
            <person name="Keri Z."/>
            <person name="LaButti K."/>
            <person name="Lipzen A."/>
            <person name="Lombard V."/>
            <person name="Magnuson J."/>
            <person name="Maillard F."/>
            <person name="Morin E."/>
            <person name="Murat C."/>
            <person name="Nolan M."/>
            <person name="Ohm R."/>
            <person name="Pangilinan J."/>
            <person name="Pereira M."/>
            <person name="Perotto S."/>
            <person name="Peter M."/>
            <person name="Riley R."/>
            <person name="Sitrit Y."/>
            <person name="Stielow B."/>
            <person name="Szollosi G."/>
            <person name="Zifcakova L."/>
            <person name="Stursova M."/>
            <person name="Spatafora J.W."/>
            <person name="Tedersoo L."/>
            <person name="Vaario L.-M."/>
            <person name="Yamada A."/>
            <person name="Yan M."/>
            <person name="Wang P."/>
            <person name="Xu J."/>
            <person name="Bruns T."/>
            <person name="Baldrian P."/>
            <person name="Vilgalys R."/>
            <person name="Henrissat B."/>
            <person name="Grigoriev I.V."/>
            <person name="Hibbett D."/>
            <person name="Nagy L.G."/>
            <person name="Martin F.M."/>
        </authorList>
    </citation>
    <scope>NUCLEOTIDE SEQUENCE</scope>
    <source>
        <strain evidence="3">BED1</strain>
    </source>
</reference>
<comment type="caution">
    <text evidence="3">The sequence shown here is derived from an EMBL/GenBank/DDBJ whole genome shotgun (WGS) entry which is preliminary data.</text>
</comment>
<evidence type="ECO:0000313" key="3">
    <source>
        <dbReference type="EMBL" id="KAF8447805.1"/>
    </source>
</evidence>
<dbReference type="EMBL" id="WHUW01000004">
    <property type="protein sequence ID" value="KAF8447805.1"/>
    <property type="molecule type" value="Genomic_DNA"/>
</dbReference>
<feature type="region of interest" description="Disordered" evidence="1">
    <location>
        <begin position="37"/>
        <end position="285"/>
    </location>
</feature>
<feature type="domain" description="Srp40 C-terminal" evidence="2">
    <location>
        <begin position="286"/>
        <end position="357"/>
    </location>
</feature>
<feature type="compositionally biased region" description="Low complexity" evidence="1">
    <location>
        <begin position="173"/>
        <end position="196"/>
    </location>
</feature>
<evidence type="ECO:0000259" key="2">
    <source>
        <dbReference type="Pfam" id="PF05022"/>
    </source>
</evidence>
<feature type="compositionally biased region" description="Basic and acidic residues" evidence="1">
    <location>
        <begin position="51"/>
        <end position="66"/>
    </location>
</feature>
<accession>A0AAD4GJN0</accession>
<dbReference type="Pfam" id="PF05022">
    <property type="entry name" value="SRP40_C"/>
    <property type="match status" value="1"/>
</dbReference>
<evidence type="ECO:0000313" key="4">
    <source>
        <dbReference type="Proteomes" id="UP001194468"/>
    </source>
</evidence>
<dbReference type="PANTHER" id="PTHR23216">
    <property type="entry name" value="NUCLEOLAR AND COILED-BODY PHOSPHOPROTEIN 1"/>
    <property type="match status" value="1"/>
</dbReference>
<feature type="compositionally biased region" description="Basic and acidic residues" evidence="1">
    <location>
        <begin position="115"/>
        <end position="132"/>
    </location>
</feature>
<reference evidence="3" key="2">
    <citation type="journal article" date="2020" name="Nat. Commun.">
        <title>Large-scale genome sequencing of mycorrhizal fungi provides insights into the early evolution of symbiotic traits.</title>
        <authorList>
            <person name="Miyauchi S."/>
            <person name="Kiss E."/>
            <person name="Kuo A."/>
            <person name="Drula E."/>
            <person name="Kohler A."/>
            <person name="Sanchez-Garcia M."/>
            <person name="Morin E."/>
            <person name="Andreopoulos B."/>
            <person name="Barry K.W."/>
            <person name="Bonito G."/>
            <person name="Buee M."/>
            <person name="Carver A."/>
            <person name="Chen C."/>
            <person name="Cichocki N."/>
            <person name="Clum A."/>
            <person name="Culley D."/>
            <person name="Crous P.W."/>
            <person name="Fauchery L."/>
            <person name="Girlanda M."/>
            <person name="Hayes R.D."/>
            <person name="Keri Z."/>
            <person name="LaButti K."/>
            <person name="Lipzen A."/>
            <person name="Lombard V."/>
            <person name="Magnuson J."/>
            <person name="Maillard F."/>
            <person name="Murat C."/>
            <person name="Nolan M."/>
            <person name="Ohm R.A."/>
            <person name="Pangilinan J."/>
            <person name="Pereira M.F."/>
            <person name="Perotto S."/>
            <person name="Peter M."/>
            <person name="Pfister S."/>
            <person name="Riley R."/>
            <person name="Sitrit Y."/>
            <person name="Stielow J.B."/>
            <person name="Szollosi G."/>
            <person name="Zifcakova L."/>
            <person name="Stursova M."/>
            <person name="Spatafora J.W."/>
            <person name="Tedersoo L."/>
            <person name="Vaario L.M."/>
            <person name="Yamada A."/>
            <person name="Yan M."/>
            <person name="Wang P."/>
            <person name="Xu J."/>
            <person name="Bruns T."/>
            <person name="Baldrian P."/>
            <person name="Vilgalys R."/>
            <person name="Dunand C."/>
            <person name="Henrissat B."/>
            <person name="Grigoriev I.V."/>
            <person name="Hibbett D."/>
            <person name="Nagy L.G."/>
            <person name="Martin F.M."/>
        </authorList>
    </citation>
    <scope>NUCLEOTIDE SEQUENCE</scope>
    <source>
        <strain evidence="3">BED1</strain>
    </source>
</reference>
<dbReference type="GO" id="GO:0005730">
    <property type="term" value="C:nucleolus"/>
    <property type="evidence" value="ECO:0007669"/>
    <property type="project" value="InterPro"/>
</dbReference>